<feature type="signal peptide" evidence="2">
    <location>
        <begin position="1"/>
        <end position="22"/>
    </location>
</feature>
<keyword evidence="4" id="KW-1185">Reference proteome</keyword>
<feature type="chain" id="PRO_5046578737" evidence="2">
    <location>
        <begin position="23"/>
        <end position="112"/>
    </location>
</feature>
<organism evidence="3 4">
    <name type="scientific">Undibacterium umbellatum</name>
    <dbReference type="NCBI Taxonomy" id="2762300"/>
    <lineage>
        <taxon>Bacteria</taxon>
        <taxon>Pseudomonadati</taxon>
        <taxon>Pseudomonadota</taxon>
        <taxon>Betaproteobacteria</taxon>
        <taxon>Burkholderiales</taxon>
        <taxon>Oxalobacteraceae</taxon>
        <taxon>Undibacterium</taxon>
    </lineage>
</organism>
<feature type="region of interest" description="Disordered" evidence="1">
    <location>
        <begin position="38"/>
        <end position="58"/>
    </location>
</feature>
<evidence type="ECO:0000256" key="1">
    <source>
        <dbReference type="SAM" id="MobiDB-lite"/>
    </source>
</evidence>
<name>A0ABR6Z3B7_9BURK</name>
<feature type="compositionally biased region" description="Polar residues" evidence="1">
    <location>
        <begin position="38"/>
        <end position="54"/>
    </location>
</feature>
<evidence type="ECO:0000256" key="2">
    <source>
        <dbReference type="SAM" id="SignalP"/>
    </source>
</evidence>
<reference evidence="3 4" key="1">
    <citation type="submission" date="2020-08" db="EMBL/GenBank/DDBJ databases">
        <title>Novel species isolated from subtropical streams in China.</title>
        <authorList>
            <person name="Lu H."/>
        </authorList>
    </citation>
    <scope>NUCLEOTIDE SEQUENCE [LARGE SCALE GENOMIC DNA]</scope>
    <source>
        <strain evidence="3 4">NL8W</strain>
    </source>
</reference>
<evidence type="ECO:0000313" key="4">
    <source>
        <dbReference type="Proteomes" id="UP000646911"/>
    </source>
</evidence>
<dbReference type="Proteomes" id="UP000646911">
    <property type="component" value="Unassembled WGS sequence"/>
</dbReference>
<accession>A0ABR6Z3B7</accession>
<dbReference type="RefSeq" id="WP_186951504.1">
    <property type="nucleotide sequence ID" value="NZ_JACOFX010000001.1"/>
</dbReference>
<keyword evidence="2" id="KW-0732">Signal</keyword>
<sequence>MLKKSIFLCVLSSTLLVGIAFSQDFIFAPSIPIQNEDQGKTTEVMQEAPAQTSAAPAPLQLDRSGIDRASVHLQVLQQSNQRFTDNSQAVPAAVKKTTSEDKKSQAKSASST</sequence>
<feature type="region of interest" description="Disordered" evidence="1">
    <location>
        <begin position="82"/>
        <end position="112"/>
    </location>
</feature>
<proteinExistence type="predicted"/>
<evidence type="ECO:0000313" key="3">
    <source>
        <dbReference type="EMBL" id="MBC3906270.1"/>
    </source>
</evidence>
<protein>
    <submittedName>
        <fullName evidence="3">Uncharacterized protein</fullName>
    </submittedName>
</protein>
<dbReference type="EMBL" id="JACOFX010000001">
    <property type="protein sequence ID" value="MBC3906270.1"/>
    <property type="molecule type" value="Genomic_DNA"/>
</dbReference>
<gene>
    <name evidence="3" type="ORF">H8L47_01680</name>
</gene>
<comment type="caution">
    <text evidence="3">The sequence shown here is derived from an EMBL/GenBank/DDBJ whole genome shotgun (WGS) entry which is preliminary data.</text>
</comment>